<evidence type="ECO:0000256" key="1">
    <source>
        <dbReference type="SAM" id="SignalP"/>
    </source>
</evidence>
<evidence type="ECO:0000313" key="3">
    <source>
        <dbReference type="Proteomes" id="UP001215827"/>
    </source>
</evidence>
<name>A0ABY8FYZ1_9SPHN</name>
<sequence>MTGNWKALAWAALIIGAALLAKAQGLSDAASFGIVAGLSGAAVGSLRSRVGGCIKAIGQ</sequence>
<keyword evidence="3" id="KW-1185">Reference proteome</keyword>
<gene>
    <name evidence="2" type="ORF">P7228_05470</name>
</gene>
<reference evidence="2 3" key="1">
    <citation type="submission" date="2023-03" db="EMBL/GenBank/DDBJ databases">
        <title>Altererythrobacter sp. CAU 1644 isolated from sand.</title>
        <authorList>
            <person name="Kim W."/>
        </authorList>
    </citation>
    <scope>NUCLEOTIDE SEQUENCE [LARGE SCALE GENOMIC DNA]</scope>
    <source>
        <strain evidence="2 3">CAU 1644</strain>
    </source>
</reference>
<accession>A0ABY8FYZ1</accession>
<dbReference type="Proteomes" id="UP001215827">
    <property type="component" value="Chromosome"/>
</dbReference>
<keyword evidence="1" id="KW-0732">Signal</keyword>
<feature type="signal peptide" evidence="1">
    <location>
        <begin position="1"/>
        <end position="23"/>
    </location>
</feature>
<dbReference type="RefSeq" id="WP_278017206.1">
    <property type="nucleotide sequence ID" value="NZ_CP121106.1"/>
</dbReference>
<organism evidence="2 3">
    <name type="scientific">Altererythrobacter arenosus</name>
    <dbReference type="NCBI Taxonomy" id="3032592"/>
    <lineage>
        <taxon>Bacteria</taxon>
        <taxon>Pseudomonadati</taxon>
        <taxon>Pseudomonadota</taxon>
        <taxon>Alphaproteobacteria</taxon>
        <taxon>Sphingomonadales</taxon>
        <taxon>Erythrobacteraceae</taxon>
        <taxon>Altererythrobacter</taxon>
    </lineage>
</organism>
<evidence type="ECO:0000313" key="2">
    <source>
        <dbReference type="EMBL" id="WFL78516.1"/>
    </source>
</evidence>
<proteinExistence type="predicted"/>
<protein>
    <submittedName>
        <fullName evidence="2">Uncharacterized protein</fullName>
    </submittedName>
</protein>
<dbReference type="EMBL" id="CP121106">
    <property type="protein sequence ID" value="WFL78516.1"/>
    <property type="molecule type" value="Genomic_DNA"/>
</dbReference>
<feature type="chain" id="PRO_5047234618" evidence="1">
    <location>
        <begin position="24"/>
        <end position="59"/>
    </location>
</feature>